<dbReference type="PANTHER" id="PTHR11728">
    <property type="entry name" value="GLYCEROL-3-PHOSPHATE DEHYDROGENASE"/>
    <property type="match status" value="1"/>
</dbReference>
<feature type="domain" description="Glycerol-3-phosphate dehydrogenase NAD-dependent N-terminal" evidence="11">
    <location>
        <begin position="3"/>
        <end position="159"/>
    </location>
</feature>
<dbReference type="InterPro" id="IPR008927">
    <property type="entry name" value="6-PGluconate_DH-like_C_sf"/>
</dbReference>
<dbReference type="Pfam" id="PF07479">
    <property type="entry name" value="NAD_Gly3P_dh_C"/>
    <property type="match status" value="1"/>
</dbReference>
<feature type="binding site" evidence="8">
    <location>
        <position position="140"/>
    </location>
    <ligand>
        <name>NADPH</name>
        <dbReference type="ChEBI" id="CHEBI:57783"/>
    </ligand>
</feature>
<keyword evidence="8" id="KW-0547">Nucleotide-binding</keyword>
<keyword evidence="2 8" id="KW-0444">Lipid biosynthesis</keyword>
<keyword evidence="4 8" id="KW-0520">NAD</keyword>
<dbReference type="InterPro" id="IPR036291">
    <property type="entry name" value="NAD(P)-bd_dom_sf"/>
</dbReference>
<feature type="binding site" evidence="8">
    <location>
        <position position="136"/>
    </location>
    <ligand>
        <name>sn-glycerol 3-phosphate</name>
        <dbReference type="ChEBI" id="CHEBI:57597"/>
    </ligand>
</feature>
<dbReference type="NCBIfam" id="NF000940">
    <property type="entry name" value="PRK00094.1-2"/>
    <property type="match status" value="1"/>
</dbReference>
<evidence type="ECO:0000256" key="4">
    <source>
        <dbReference type="ARBA" id="ARBA00023027"/>
    </source>
</evidence>
<evidence type="ECO:0000256" key="8">
    <source>
        <dbReference type="HAMAP-Rule" id="MF_00394"/>
    </source>
</evidence>
<feature type="active site" description="Proton acceptor" evidence="8">
    <location>
        <position position="191"/>
    </location>
</feature>
<comment type="pathway">
    <text evidence="8">Membrane lipid metabolism; glycerophospholipid metabolism.</text>
</comment>
<keyword evidence="14" id="KW-1185">Reference proteome</keyword>
<evidence type="ECO:0000259" key="11">
    <source>
        <dbReference type="Pfam" id="PF01210"/>
    </source>
</evidence>
<dbReference type="Proteomes" id="UP001500393">
    <property type="component" value="Unassembled WGS sequence"/>
</dbReference>
<keyword evidence="8" id="KW-0963">Cytoplasm</keyword>
<evidence type="ECO:0000256" key="10">
    <source>
        <dbReference type="RuleBase" id="RU000439"/>
    </source>
</evidence>
<dbReference type="Pfam" id="PF01210">
    <property type="entry name" value="NAD_Gly3P_dh_N"/>
    <property type="match status" value="1"/>
</dbReference>
<feature type="binding site" evidence="8">
    <location>
        <position position="281"/>
    </location>
    <ligand>
        <name>NADPH</name>
        <dbReference type="ChEBI" id="CHEBI:57783"/>
    </ligand>
</feature>
<evidence type="ECO:0000313" key="13">
    <source>
        <dbReference type="EMBL" id="GAA1574649.1"/>
    </source>
</evidence>
<feature type="binding site" evidence="8">
    <location>
        <position position="49"/>
    </location>
    <ligand>
        <name>NADPH</name>
        <dbReference type="ChEBI" id="CHEBI:57783"/>
    </ligand>
</feature>
<comment type="catalytic activity">
    <reaction evidence="8 10">
        <text>sn-glycerol 3-phosphate + NADP(+) = dihydroxyacetone phosphate + NADPH + H(+)</text>
        <dbReference type="Rhea" id="RHEA:11096"/>
        <dbReference type="ChEBI" id="CHEBI:15378"/>
        <dbReference type="ChEBI" id="CHEBI:57597"/>
        <dbReference type="ChEBI" id="CHEBI:57642"/>
        <dbReference type="ChEBI" id="CHEBI:57783"/>
        <dbReference type="ChEBI" id="CHEBI:58349"/>
        <dbReference type="EC" id="1.1.1.94"/>
    </reaction>
</comment>
<dbReference type="SUPFAM" id="SSF48179">
    <property type="entry name" value="6-phosphogluconate dehydrogenase C-terminal domain-like"/>
    <property type="match status" value="1"/>
</dbReference>
<evidence type="ECO:0000256" key="7">
    <source>
        <dbReference type="ARBA" id="ARBA00023264"/>
    </source>
</evidence>
<comment type="subcellular location">
    <subcellularLocation>
        <location evidence="8">Cytoplasm</location>
    </subcellularLocation>
</comment>
<comment type="catalytic activity">
    <reaction evidence="8">
        <text>sn-glycerol 3-phosphate + NAD(+) = dihydroxyacetone phosphate + NADH + H(+)</text>
        <dbReference type="Rhea" id="RHEA:11092"/>
        <dbReference type="ChEBI" id="CHEBI:15378"/>
        <dbReference type="ChEBI" id="CHEBI:57540"/>
        <dbReference type="ChEBI" id="CHEBI:57597"/>
        <dbReference type="ChEBI" id="CHEBI:57642"/>
        <dbReference type="ChEBI" id="CHEBI:57945"/>
        <dbReference type="EC" id="1.1.1.94"/>
    </reaction>
</comment>
<reference evidence="13 14" key="1">
    <citation type="journal article" date="2019" name="Int. J. Syst. Evol. Microbiol.">
        <title>The Global Catalogue of Microorganisms (GCM) 10K type strain sequencing project: providing services to taxonomists for standard genome sequencing and annotation.</title>
        <authorList>
            <consortium name="The Broad Institute Genomics Platform"/>
            <consortium name="The Broad Institute Genome Sequencing Center for Infectious Disease"/>
            <person name="Wu L."/>
            <person name="Ma J."/>
        </authorList>
    </citation>
    <scope>NUCLEOTIDE SEQUENCE [LARGE SCALE GENOMIC DNA]</scope>
    <source>
        <strain evidence="13 14">JCM 14969</strain>
    </source>
</reference>
<dbReference type="RefSeq" id="WP_344214116.1">
    <property type="nucleotide sequence ID" value="NZ_BAAAOS010000019.1"/>
</dbReference>
<dbReference type="PIRSF" id="PIRSF000114">
    <property type="entry name" value="Glycerol-3-P_dh"/>
    <property type="match status" value="1"/>
</dbReference>
<feature type="binding site" evidence="8">
    <location>
        <position position="254"/>
    </location>
    <ligand>
        <name>sn-glycerol 3-phosphate</name>
        <dbReference type="ChEBI" id="CHEBI:57597"/>
    </ligand>
</feature>
<dbReference type="HAMAP" id="MF_00394">
    <property type="entry name" value="NAD_Glyc3P_dehydrog"/>
    <property type="match status" value="1"/>
</dbReference>
<dbReference type="Gene3D" id="1.10.1040.10">
    <property type="entry name" value="N-(1-d-carboxylethyl)-l-norvaline Dehydrogenase, domain 2"/>
    <property type="match status" value="1"/>
</dbReference>
<comment type="similarity">
    <text evidence="1 8 9">Belongs to the NAD-dependent glycerol-3-phosphate dehydrogenase family.</text>
</comment>
<evidence type="ECO:0000256" key="5">
    <source>
        <dbReference type="ARBA" id="ARBA00023098"/>
    </source>
</evidence>
<dbReference type="InterPro" id="IPR006109">
    <property type="entry name" value="G3P_DH_NAD-dep_C"/>
</dbReference>
<gene>
    <name evidence="8" type="primary">gpsA</name>
    <name evidence="13" type="ORF">GCM10009789_30150</name>
</gene>
<dbReference type="NCBIfam" id="NF000942">
    <property type="entry name" value="PRK00094.1-4"/>
    <property type="match status" value="1"/>
</dbReference>
<accession>A0ABN2DEQ1</accession>
<keyword evidence="3 8" id="KW-0560">Oxidoreductase</keyword>
<feature type="binding site" evidence="8">
    <location>
        <position position="106"/>
    </location>
    <ligand>
        <name>sn-glycerol 3-phosphate</name>
        <dbReference type="ChEBI" id="CHEBI:57597"/>
    </ligand>
</feature>
<keyword evidence="7 8" id="KW-1208">Phospholipid metabolism</keyword>
<feature type="binding site" evidence="8">
    <location>
        <position position="256"/>
    </location>
    <ligand>
        <name>sn-glycerol 3-phosphate</name>
        <dbReference type="ChEBI" id="CHEBI:57597"/>
    </ligand>
</feature>
<dbReference type="InterPro" id="IPR011128">
    <property type="entry name" value="G3P_DH_NAD-dep_N"/>
</dbReference>
<feature type="binding site" evidence="8">
    <location>
        <position position="191"/>
    </location>
    <ligand>
        <name>sn-glycerol 3-phosphate</name>
        <dbReference type="ChEBI" id="CHEBI:57597"/>
    </ligand>
</feature>
<feature type="binding site" evidence="8">
    <location>
        <position position="33"/>
    </location>
    <ligand>
        <name>NADPH</name>
        <dbReference type="ChEBI" id="CHEBI:57783"/>
    </ligand>
</feature>
<dbReference type="InterPro" id="IPR006168">
    <property type="entry name" value="G3P_DH_NAD-dep"/>
</dbReference>
<evidence type="ECO:0000256" key="1">
    <source>
        <dbReference type="ARBA" id="ARBA00011009"/>
    </source>
</evidence>
<dbReference type="PROSITE" id="PS00957">
    <property type="entry name" value="NAD_G3PDH"/>
    <property type="match status" value="1"/>
</dbReference>
<keyword evidence="6 8" id="KW-0594">Phospholipid biosynthesis</keyword>
<dbReference type="PRINTS" id="PR00077">
    <property type="entry name" value="GPDHDRGNASE"/>
</dbReference>
<comment type="function">
    <text evidence="8">Catalyzes the reduction of the glycolytic intermediate dihydroxyacetone phosphate (DHAP) to sn-glycerol 3-phosphate (G3P), the key precursor for phospholipid synthesis.</text>
</comment>
<feature type="binding site" evidence="8">
    <location>
        <position position="106"/>
    </location>
    <ligand>
        <name>NADPH</name>
        <dbReference type="ChEBI" id="CHEBI:57783"/>
    </ligand>
</feature>
<evidence type="ECO:0000256" key="6">
    <source>
        <dbReference type="ARBA" id="ARBA00023209"/>
    </source>
</evidence>
<evidence type="ECO:0000256" key="2">
    <source>
        <dbReference type="ARBA" id="ARBA00022516"/>
    </source>
</evidence>
<feature type="binding site" evidence="8">
    <location>
        <position position="255"/>
    </location>
    <ligand>
        <name>NADPH</name>
        <dbReference type="ChEBI" id="CHEBI:57783"/>
    </ligand>
</feature>
<dbReference type="SUPFAM" id="SSF51735">
    <property type="entry name" value="NAD(P)-binding Rossmann-fold domains"/>
    <property type="match status" value="1"/>
</dbReference>
<evidence type="ECO:0000259" key="12">
    <source>
        <dbReference type="Pfam" id="PF07479"/>
    </source>
</evidence>
<dbReference type="Gene3D" id="3.40.50.720">
    <property type="entry name" value="NAD(P)-binding Rossmann-like Domain"/>
    <property type="match status" value="1"/>
</dbReference>
<feature type="binding site" evidence="8">
    <location>
        <position position="279"/>
    </location>
    <ligand>
        <name>NADPH</name>
        <dbReference type="ChEBI" id="CHEBI:57783"/>
    </ligand>
</feature>
<name>A0ABN2DEQ1_9ACTN</name>
<comment type="caution">
    <text evidence="8">Lacks conserved residue(s) required for the propagation of feature annotation.</text>
</comment>
<dbReference type="PANTHER" id="PTHR11728:SF1">
    <property type="entry name" value="GLYCEROL-3-PHOSPHATE DEHYDROGENASE [NAD(+)] 2, CHLOROPLASTIC"/>
    <property type="match status" value="1"/>
</dbReference>
<keyword evidence="5 8" id="KW-0443">Lipid metabolism</keyword>
<evidence type="ECO:0000313" key="14">
    <source>
        <dbReference type="Proteomes" id="UP001500393"/>
    </source>
</evidence>
<proteinExistence type="inferred from homology"/>
<feature type="binding site" evidence="8">
    <location>
        <position position="255"/>
    </location>
    <ligand>
        <name>sn-glycerol 3-phosphate</name>
        <dbReference type="ChEBI" id="CHEBI:57597"/>
    </ligand>
</feature>
<dbReference type="EMBL" id="BAAAOS010000019">
    <property type="protein sequence ID" value="GAA1574649.1"/>
    <property type="molecule type" value="Genomic_DNA"/>
</dbReference>
<comment type="caution">
    <text evidence="13">The sequence shown here is derived from an EMBL/GenBank/DDBJ whole genome shotgun (WGS) entry which is preliminary data.</text>
</comment>
<feature type="binding site" evidence="8">
    <location>
        <position position="244"/>
    </location>
    <ligand>
        <name>sn-glycerol 3-phosphate</name>
        <dbReference type="ChEBI" id="CHEBI:57597"/>
    </ligand>
</feature>
<feature type="binding site" evidence="8">
    <location>
        <position position="12"/>
    </location>
    <ligand>
        <name>NADPH</name>
        <dbReference type="ChEBI" id="CHEBI:57783"/>
    </ligand>
</feature>
<protein>
    <recommendedName>
        <fullName evidence="8">Glycerol-3-phosphate dehydrogenase [NAD(P)+]</fullName>
        <ecNumber evidence="8">1.1.1.94</ecNumber>
    </recommendedName>
    <alternativeName>
        <fullName evidence="8">NAD(P)(+)-dependent glycerol-3-phosphate dehydrogenase</fullName>
    </alternativeName>
    <alternativeName>
        <fullName evidence="8">NAD(P)H-dependent dihydroxyacetone-phosphate reductase</fullName>
    </alternativeName>
</protein>
<feature type="binding site" evidence="8">
    <location>
        <position position="11"/>
    </location>
    <ligand>
        <name>NADPH</name>
        <dbReference type="ChEBI" id="CHEBI:57783"/>
    </ligand>
</feature>
<evidence type="ECO:0000256" key="3">
    <source>
        <dbReference type="ARBA" id="ARBA00023002"/>
    </source>
</evidence>
<evidence type="ECO:0000256" key="9">
    <source>
        <dbReference type="RuleBase" id="RU000437"/>
    </source>
</evidence>
<sequence length="334" mass="34678">MTKVAVFGAGSWGTAFATVLAQAGNQVSVWGRRESLCEAINTRHENPDYLPGLRLPDAITATHDPYAAAEGAEAIVLAVPSQSLRDNLKDWAEALPSAVPLVSLMKGVEVGTTKRMSEVIAEITGAGPERIAVVSGPNLAREIAEGQPAAAVVACADEGTAARLQKLCHSPTFRPYTNTDVIGCELGGATKNVIALAVGMAVGLGFGDNARASVITRGLVETARLGTALGADEHTFSGLAGLGDLVATCSSPLSRNRTFGEKLGQGMTVAEIAGATRQVAEGVKSCASISELAHHHDVEMPIAEHVTKVVAGEMTPKDMLFSLVSRSAKSERWG</sequence>
<keyword evidence="8" id="KW-0521">NADP</keyword>
<feature type="domain" description="Glycerol-3-phosphate dehydrogenase NAD-dependent C-terminal" evidence="12">
    <location>
        <begin position="180"/>
        <end position="320"/>
    </location>
</feature>
<organism evidence="13 14">
    <name type="scientific">Kribbella sancticallisti</name>
    <dbReference type="NCBI Taxonomy" id="460087"/>
    <lineage>
        <taxon>Bacteria</taxon>
        <taxon>Bacillati</taxon>
        <taxon>Actinomycetota</taxon>
        <taxon>Actinomycetes</taxon>
        <taxon>Propionibacteriales</taxon>
        <taxon>Kribbellaceae</taxon>
        <taxon>Kribbella</taxon>
    </lineage>
</organism>
<dbReference type="InterPro" id="IPR013328">
    <property type="entry name" value="6PGD_dom2"/>
</dbReference>
<feature type="binding site" evidence="8">
    <location>
        <position position="32"/>
    </location>
    <ligand>
        <name>NADPH</name>
        <dbReference type="ChEBI" id="CHEBI:57783"/>
    </ligand>
</feature>
<dbReference type="EC" id="1.1.1.94" evidence="8"/>